<evidence type="ECO:0000313" key="2">
    <source>
        <dbReference type="Proteomes" id="UP000814128"/>
    </source>
</evidence>
<proteinExistence type="predicted"/>
<organism evidence="1 2">
    <name type="scientific">Vararia minispora EC-137</name>
    <dbReference type="NCBI Taxonomy" id="1314806"/>
    <lineage>
        <taxon>Eukaryota</taxon>
        <taxon>Fungi</taxon>
        <taxon>Dikarya</taxon>
        <taxon>Basidiomycota</taxon>
        <taxon>Agaricomycotina</taxon>
        <taxon>Agaricomycetes</taxon>
        <taxon>Russulales</taxon>
        <taxon>Lachnocladiaceae</taxon>
        <taxon>Vararia</taxon>
    </lineage>
</organism>
<keyword evidence="2" id="KW-1185">Reference proteome</keyword>
<name>A0ACB8Q709_9AGAM</name>
<reference evidence="1" key="1">
    <citation type="submission" date="2021-02" db="EMBL/GenBank/DDBJ databases">
        <authorList>
            <consortium name="DOE Joint Genome Institute"/>
            <person name="Ahrendt S."/>
            <person name="Looney B.P."/>
            <person name="Miyauchi S."/>
            <person name="Morin E."/>
            <person name="Drula E."/>
            <person name="Courty P.E."/>
            <person name="Chicoki N."/>
            <person name="Fauchery L."/>
            <person name="Kohler A."/>
            <person name="Kuo A."/>
            <person name="Labutti K."/>
            <person name="Pangilinan J."/>
            <person name="Lipzen A."/>
            <person name="Riley R."/>
            <person name="Andreopoulos W."/>
            <person name="He G."/>
            <person name="Johnson J."/>
            <person name="Barry K.W."/>
            <person name="Grigoriev I.V."/>
            <person name="Nagy L."/>
            <person name="Hibbett D."/>
            <person name="Henrissat B."/>
            <person name="Matheny P.B."/>
            <person name="Labbe J."/>
            <person name="Martin F."/>
        </authorList>
    </citation>
    <scope>NUCLEOTIDE SEQUENCE</scope>
    <source>
        <strain evidence="1">EC-137</strain>
    </source>
</reference>
<dbReference type="Proteomes" id="UP000814128">
    <property type="component" value="Unassembled WGS sequence"/>
</dbReference>
<evidence type="ECO:0000313" key="1">
    <source>
        <dbReference type="EMBL" id="KAI0027583.1"/>
    </source>
</evidence>
<reference evidence="1" key="2">
    <citation type="journal article" date="2022" name="New Phytol.">
        <title>Evolutionary transition to the ectomycorrhizal habit in the genomes of a hyperdiverse lineage of mushroom-forming fungi.</title>
        <authorList>
            <person name="Looney B."/>
            <person name="Miyauchi S."/>
            <person name="Morin E."/>
            <person name="Drula E."/>
            <person name="Courty P.E."/>
            <person name="Kohler A."/>
            <person name="Kuo A."/>
            <person name="LaButti K."/>
            <person name="Pangilinan J."/>
            <person name="Lipzen A."/>
            <person name="Riley R."/>
            <person name="Andreopoulos W."/>
            <person name="He G."/>
            <person name="Johnson J."/>
            <person name="Nolan M."/>
            <person name="Tritt A."/>
            <person name="Barry K.W."/>
            <person name="Grigoriev I.V."/>
            <person name="Nagy L.G."/>
            <person name="Hibbett D."/>
            <person name="Henrissat B."/>
            <person name="Matheny P.B."/>
            <person name="Labbe J."/>
            <person name="Martin F.M."/>
        </authorList>
    </citation>
    <scope>NUCLEOTIDE SEQUENCE</scope>
    <source>
        <strain evidence="1">EC-137</strain>
    </source>
</reference>
<dbReference type="EMBL" id="MU273876">
    <property type="protein sequence ID" value="KAI0027583.1"/>
    <property type="molecule type" value="Genomic_DNA"/>
</dbReference>
<protein>
    <submittedName>
        <fullName evidence="1">Uncharacterized protein</fullName>
    </submittedName>
</protein>
<comment type="caution">
    <text evidence="1">The sequence shown here is derived from an EMBL/GenBank/DDBJ whole genome shotgun (WGS) entry which is preliminary data.</text>
</comment>
<accession>A0ACB8Q709</accession>
<sequence length="164" mass="17770">MGHHSKKSRAAHDSTGQFSGTKKPQANDQEPPQLPGSSCCITGSKSSRAVPTGITVYSSIKDDSKLSIDDGLSTDDMSEGDISDSNKWTNIMYQLRLHPKAHSTQAQVSVIIQIAPWNCHAWFRQILKATLKGKEGMKPVGTGTVGVIQEDKLKTVGMSLQAYK</sequence>
<gene>
    <name evidence="1" type="ORF">K488DRAFT_74424</name>
</gene>